<reference evidence="1 2" key="1">
    <citation type="journal article" date="2021" name="Hortic Res">
        <title>Chromosome-scale assembly of the Dendrobium chrysotoxum genome enhances the understanding of orchid evolution.</title>
        <authorList>
            <person name="Zhang Y."/>
            <person name="Zhang G.Q."/>
            <person name="Zhang D."/>
            <person name="Liu X.D."/>
            <person name="Xu X.Y."/>
            <person name="Sun W.H."/>
            <person name="Yu X."/>
            <person name="Zhu X."/>
            <person name="Wang Z.W."/>
            <person name="Zhao X."/>
            <person name="Zhong W.Y."/>
            <person name="Chen H."/>
            <person name="Yin W.L."/>
            <person name="Huang T."/>
            <person name="Niu S.C."/>
            <person name="Liu Z.J."/>
        </authorList>
    </citation>
    <scope>NUCLEOTIDE SEQUENCE [LARGE SCALE GENOMIC DNA]</scope>
    <source>
        <strain evidence="1">Lindl</strain>
    </source>
</reference>
<evidence type="ECO:0000313" key="1">
    <source>
        <dbReference type="EMBL" id="KAH0461161.1"/>
    </source>
</evidence>
<accession>A0AAV7GWP6</accession>
<organism evidence="1 2">
    <name type="scientific">Dendrobium chrysotoxum</name>
    <name type="common">Orchid</name>
    <dbReference type="NCBI Taxonomy" id="161865"/>
    <lineage>
        <taxon>Eukaryota</taxon>
        <taxon>Viridiplantae</taxon>
        <taxon>Streptophyta</taxon>
        <taxon>Embryophyta</taxon>
        <taxon>Tracheophyta</taxon>
        <taxon>Spermatophyta</taxon>
        <taxon>Magnoliopsida</taxon>
        <taxon>Liliopsida</taxon>
        <taxon>Asparagales</taxon>
        <taxon>Orchidaceae</taxon>
        <taxon>Epidendroideae</taxon>
        <taxon>Malaxideae</taxon>
        <taxon>Dendrobiinae</taxon>
        <taxon>Dendrobium</taxon>
    </lineage>
</organism>
<proteinExistence type="predicted"/>
<keyword evidence="2" id="KW-1185">Reference proteome</keyword>
<comment type="caution">
    <text evidence="1">The sequence shown here is derived from an EMBL/GenBank/DDBJ whole genome shotgun (WGS) entry which is preliminary data.</text>
</comment>
<gene>
    <name evidence="1" type="ORF">IEQ34_008736</name>
</gene>
<protein>
    <submittedName>
        <fullName evidence="1">Uncharacterized protein</fullName>
    </submittedName>
</protein>
<dbReference type="AlphaFoldDB" id="A0AAV7GWP6"/>
<dbReference type="EMBL" id="JAGFBR010000009">
    <property type="protein sequence ID" value="KAH0461161.1"/>
    <property type="molecule type" value="Genomic_DNA"/>
</dbReference>
<name>A0AAV7GWP6_DENCH</name>
<sequence length="95" mass="10485">MESRFGGMEEMLRKLIEMQSKTPLTIPIANPHHDVTKIPLDESKEKEIGKEEFNEKSFFHHEPPPRALVRGGIGFPDGEIAGIEFCGGGGGVTDH</sequence>
<evidence type="ECO:0000313" key="2">
    <source>
        <dbReference type="Proteomes" id="UP000775213"/>
    </source>
</evidence>
<dbReference type="Proteomes" id="UP000775213">
    <property type="component" value="Unassembled WGS sequence"/>
</dbReference>